<dbReference type="OrthoDB" id="1879545at2759"/>
<accession>A0A067L4U1</accession>
<evidence type="ECO:0000313" key="2">
    <source>
        <dbReference type="Proteomes" id="UP000027138"/>
    </source>
</evidence>
<keyword evidence="2" id="KW-1185">Reference proteome</keyword>
<dbReference type="AlphaFoldDB" id="A0A067L4U1"/>
<dbReference type="GO" id="GO:0005634">
    <property type="term" value="C:nucleus"/>
    <property type="evidence" value="ECO:0007669"/>
    <property type="project" value="TreeGrafter"/>
</dbReference>
<gene>
    <name evidence="1" type="ORF">JCGZ_02545</name>
</gene>
<proteinExistence type="predicted"/>
<dbReference type="InterPro" id="IPR050279">
    <property type="entry name" value="Plant_def-hormone_signal"/>
</dbReference>
<dbReference type="GO" id="GO:0005737">
    <property type="term" value="C:cytoplasm"/>
    <property type="evidence" value="ECO:0007669"/>
    <property type="project" value="TreeGrafter"/>
</dbReference>
<dbReference type="PANTHER" id="PTHR31213">
    <property type="entry name" value="OS08G0374000 PROTEIN-RELATED"/>
    <property type="match status" value="1"/>
</dbReference>
<dbReference type="Gene3D" id="3.30.530.20">
    <property type="match status" value="1"/>
</dbReference>
<dbReference type="EMBL" id="KK914347">
    <property type="protein sequence ID" value="KDP39525.1"/>
    <property type="molecule type" value="Genomic_DNA"/>
</dbReference>
<dbReference type="GO" id="GO:0010427">
    <property type="term" value="F:abscisic acid binding"/>
    <property type="evidence" value="ECO:0007669"/>
    <property type="project" value="TreeGrafter"/>
</dbReference>
<dbReference type="Proteomes" id="UP000027138">
    <property type="component" value="Unassembled WGS sequence"/>
</dbReference>
<dbReference type="GO" id="GO:0004864">
    <property type="term" value="F:protein phosphatase inhibitor activity"/>
    <property type="evidence" value="ECO:0007669"/>
    <property type="project" value="TreeGrafter"/>
</dbReference>
<protein>
    <recommendedName>
        <fullName evidence="3">Bet v I/Major latex protein domain-containing protein</fullName>
    </recommendedName>
</protein>
<dbReference type="SUPFAM" id="SSF55961">
    <property type="entry name" value="Bet v1-like"/>
    <property type="match status" value="1"/>
</dbReference>
<evidence type="ECO:0008006" key="3">
    <source>
        <dbReference type="Google" id="ProtNLM"/>
    </source>
</evidence>
<name>A0A067L4U1_JATCU</name>
<dbReference type="GO" id="GO:0038023">
    <property type="term" value="F:signaling receptor activity"/>
    <property type="evidence" value="ECO:0007669"/>
    <property type="project" value="TreeGrafter"/>
</dbReference>
<dbReference type="PANTHER" id="PTHR31213:SF19">
    <property type="entry name" value="BET V I_MAJOR LATEX PROTEIN DOMAIN-CONTAINING PROTEIN"/>
    <property type="match status" value="1"/>
</dbReference>
<sequence>MKGQLSHELEVSVSASEAWKLYSTLKLAKLVEKELTIIDKIELVEGDGGVGTVIELVFIPGAPGFPGYKKKFIKIDNEKRIKVTDVVEG</sequence>
<evidence type="ECO:0000313" key="1">
    <source>
        <dbReference type="EMBL" id="KDP39525.1"/>
    </source>
</evidence>
<dbReference type="InterPro" id="IPR023393">
    <property type="entry name" value="START-like_dom_sf"/>
</dbReference>
<organism evidence="1 2">
    <name type="scientific">Jatropha curcas</name>
    <name type="common">Barbados nut</name>
    <dbReference type="NCBI Taxonomy" id="180498"/>
    <lineage>
        <taxon>Eukaryota</taxon>
        <taxon>Viridiplantae</taxon>
        <taxon>Streptophyta</taxon>
        <taxon>Embryophyta</taxon>
        <taxon>Tracheophyta</taxon>
        <taxon>Spermatophyta</taxon>
        <taxon>Magnoliopsida</taxon>
        <taxon>eudicotyledons</taxon>
        <taxon>Gunneridae</taxon>
        <taxon>Pentapetalae</taxon>
        <taxon>rosids</taxon>
        <taxon>fabids</taxon>
        <taxon>Malpighiales</taxon>
        <taxon>Euphorbiaceae</taxon>
        <taxon>Crotonoideae</taxon>
        <taxon>Jatropheae</taxon>
        <taxon>Jatropha</taxon>
    </lineage>
</organism>
<reference evidence="1 2" key="1">
    <citation type="journal article" date="2014" name="PLoS ONE">
        <title>Global Analysis of Gene Expression Profiles in Physic Nut (Jatropha curcas L.) Seedlings Exposed to Salt Stress.</title>
        <authorList>
            <person name="Zhang L."/>
            <person name="Zhang C."/>
            <person name="Wu P."/>
            <person name="Chen Y."/>
            <person name="Li M."/>
            <person name="Jiang H."/>
            <person name="Wu G."/>
        </authorList>
    </citation>
    <scope>NUCLEOTIDE SEQUENCE [LARGE SCALE GENOMIC DNA]</scope>
    <source>
        <strain evidence="2">cv. GZQX0401</strain>
        <tissue evidence="1">Young leaves</tissue>
    </source>
</reference>
<dbReference type="GO" id="GO:0009738">
    <property type="term" value="P:abscisic acid-activated signaling pathway"/>
    <property type="evidence" value="ECO:0007669"/>
    <property type="project" value="TreeGrafter"/>
</dbReference>